<dbReference type="PANTHER" id="PTHR43712:SF12">
    <property type="entry name" value="STERIGMATOCYSTIN 8-O-METHYLTRANSFERASE"/>
    <property type="match status" value="1"/>
</dbReference>
<dbReference type="Gene3D" id="1.10.10.10">
    <property type="entry name" value="Winged helix-like DNA-binding domain superfamily/Winged helix DNA-binding domain"/>
    <property type="match status" value="1"/>
</dbReference>
<dbReference type="InterPro" id="IPR036390">
    <property type="entry name" value="WH_DNA-bd_sf"/>
</dbReference>
<keyword evidence="2 5" id="KW-0808">Transferase</keyword>
<dbReference type="Proteomes" id="UP000799428">
    <property type="component" value="Unassembled WGS sequence"/>
</dbReference>
<keyword evidence="6" id="KW-1185">Reference proteome</keyword>
<evidence type="ECO:0000256" key="3">
    <source>
        <dbReference type="ARBA" id="ARBA00022691"/>
    </source>
</evidence>
<evidence type="ECO:0000256" key="2">
    <source>
        <dbReference type="ARBA" id="ARBA00022679"/>
    </source>
</evidence>
<evidence type="ECO:0000259" key="4">
    <source>
        <dbReference type="Pfam" id="PF00891"/>
    </source>
</evidence>
<dbReference type="SUPFAM" id="SSF53335">
    <property type="entry name" value="S-adenosyl-L-methionine-dependent methyltransferases"/>
    <property type="match status" value="1"/>
</dbReference>
<evidence type="ECO:0000313" key="5">
    <source>
        <dbReference type="EMBL" id="KAF2705689.1"/>
    </source>
</evidence>
<dbReference type="InterPro" id="IPR016461">
    <property type="entry name" value="COMT-like"/>
</dbReference>
<dbReference type="AlphaFoldDB" id="A0A6G1JYK4"/>
<dbReference type="OrthoDB" id="2410195at2759"/>
<dbReference type="EMBL" id="MU005778">
    <property type="protein sequence ID" value="KAF2705689.1"/>
    <property type="molecule type" value="Genomic_DNA"/>
</dbReference>
<dbReference type="PANTHER" id="PTHR43712">
    <property type="entry name" value="PUTATIVE (AFU_ORTHOLOGUE AFUA_4G14580)-RELATED"/>
    <property type="match status" value="1"/>
</dbReference>
<evidence type="ECO:0000313" key="6">
    <source>
        <dbReference type="Proteomes" id="UP000799428"/>
    </source>
</evidence>
<dbReference type="CDD" id="cd02440">
    <property type="entry name" value="AdoMet_MTases"/>
    <property type="match status" value="1"/>
</dbReference>
<reference evidence="5" key="1">
    <citation type="journal article" date="2020" name="Stud. Mycol.">
        <title>101 Dothideomycetes genomes: a test case for predicting lifestyles and emergence of pathogens.</title>
        <authorList>
            <person name="Haridas S."/>
            <person name="Albert R."/>
            <person name="Binder M."/>
            <person name="Bloem J."/>
            <person name="Labutti K."/>
            <person name="Salamov A."/>
            <person name="Andreopoulos B."/>
            <person name="Baker S."/>
            <person name="Barry K."/>
            <person name="Bills G."/>
            <person name="Bluhm B."/>
            <person name="Cannon C."/>
            <person name="Castanera R."/>
            <person name="Culley D."/>
            <person name="Daum C."/>
            <person name="Ezra D."/>
            <person name="Gonzalez J."/>
            <person name="Henrissat B."/>
            <person name="Kuo A."/>
            <person name="Liang C."/>
            <person name="Lipzen A."/>
            <person name="Lutzoni F."/>
            <person name="Magnuson J."/>
            <person name="Mondo S."/>
            <person name="Nolan M."/>
            <person name="Ohm R."/>
            <person name="Pangilinan J."/>
            <person name="Park H.-J."/>
            <person name="Ramirez L."/>
            <person name="Alfaro M."/>
            <person name="Sun H."/>
            <person name="Tritt A."/>
            <person name="Yoshinaga Y."/>
            <person name="Zwiers L.-H."/>
            <person name="Turgeon B."/>
            <person name="Goodwin S."/>
            <person name="Spatafora J."/>
            <person name="Crous P."/>
            <person name="Grigoriev I."/>
        </authorList>
    </citation>
    <scope>NUCLEOTIDE SEQUENCE</scope>
    <source>
        <strain evidence="5">CBS 279.74</strain>
    </source>
</reference>
<name>A0A6G1JYK4_9PLEO</name>
<dbReference type="SUPFAM" id="SSF46785">
    <property type="entry name" value="Winged helix' DNA-binding domain"/>
    <property type="match status" value="1"/>
</dbReference>
<dbReference type="GO" id="GO:0032259">
    <property type="term" value="P:methylation"/>
    <property type="evidence" value="ECO:0007669"/>
    <property type="project" value="UniProtKB-KW"/>
</dbReference>
<dbReference type="InterPro" id="IPR001077">
    <property type="entry name" value="COMT_C"/>
</dbReference>
<dbReference type="GO" id="GO:0008171">
    <property type="term" value="F:O-methyltransferase activity"/>
    <property type="evidence" value="ECO:0007669"/>
    <property type="project" value="InterPro"/>
</dbReference>
<accession>A0A6G1JYK4</accession>
<dbReference type="PROSITE" id="PS51683">
    <property type="entry name" value="SAM_OMT_II"/>
    <property type="match status" value="1"/>
</dbReference>
<evidence type="ECO:0000256" key="1">
    <source>
        <dbReference type="ARBA" id="ARBA00022603"/>
    </source>
</evidence>
<dbReference type="InterPro" id="IPR029063">
    <property type="entry name" value="SAM-dependent_MTases_sf"/>
</dbReference>
<dbReference type="Gene3D" id="3.40.50.150">
    <property type="entry name" value="Vaccinia Virus protein VP39"/>
    <property type="match status" value="1"/>
</dbReference>
<sequence length="432" mass="48568">MSNTTSLLTLAETVATLTKAIASHLKETNHEEPNFTTSSTEIPSTKEYENIRVQLNTAANDLLHLVNGPKAEFRDFFTKHYEMAAWQVALEFDYFGIVPIEGSITLKELASKAGMDEDRTMHVMRFLATQRVFKELQSTNQDELIFEHSAASVTIAREPLLKDVFLMQADEMFRAASSTSDSIRQSPFEITAEGCPFAVRHGERAYTWYEKHPAHAARFARAMAGVTLLHATTSELHEEFPWGSLPAGTVVDTGGGSGYVSFSLAKKFPHLNFIIQDISPIMLAQGKSLWIGDFESRVKFQEHNYFNPNPVTDATAFFSRQITHNLTDADVVRFFSAFVPALEVNKPGTPLLINDTVIPEPGEKTVYEEHDLRQVDLAMWIVFNSKQRTEREFRKLLTRADARLKLVKIHSKGRMGLLEIHLDQGAESVSAK</sequence>
<proteinExistence type="predicted"/>
<dbReference type="Pfam" id="PF00891">
    <property type="entry name" value="Methyltransf_2"/>
    <property type="match status" value="1"/>
</dbReference>
<keyword evidence="3" id="KW-0949">S-adenosyl-L-methionine</keyword>
<protein>
    <submittedName>
        <fullName evidence="5">S-adenosyl-L-methionine-dependent methyltransferase</fullName>
    </submittedName>
</protein>
<keyword evidence="1 5" id="KW-0489">Methyltransferase</keyword>
<feature type="domain" description="O-methyltransferase C-terminal" evidence="4">
    <location>
        <begin position="194"/>
        <end position="400"/>
    </location>
</feature>
<gene>
    <name evidence="5" type="ORF">K504DRAFT_440056</name>
</gene>
<organism evidence="5 6">
    <name type="scientific">Pleomassaria siparia CBS 279.74</name>
    <dbReference type="NCBI Taxonomy" id="1314801"/>
    <lineage>
        <taxon>Eukaryota</taxon>
        <taxon>Fungi</taxon>
        <taxon>Dikarya</taxon>
        <taxon>Ascomycota</taxon>
        <taxon>Pezizomycotina</taxon>
        <taxon>Dothideomycetes</taxon>
        <taxon>Pleosporomycetidae</taxon>
        <taxon>Pleosporales</taxon>
        <taxon>Pleomassariaceae</taxon>
        <taxon>Pleomassaria</taxon>
    </lineage>
</organism>
<dbReference type="InterPro" id="IPR036388">
    <property type="entry name" value="WH-like_DNA-bd_sf"/>
</dbReference>